<feature type="transmembrane region" description="Helical" evidence="11">
    <location>
        <begin position="25"/>
        <end position="53"/>
    </location>
</feature>
<dbReference type="GO" id="GO:0030295">
    <property type="term" value="F:protein kinase activator activity"/>
    <property type="evidence" value="ECO:0007669"/>
    <property type="project" value="TreeGrafter"/>
</dbReference>
<dbReference type="Gene3D" id="1.10.287.130">
    <property type="match status" value="1"/>
</dbReference>
<dbReference type="Pfam" id="PF00512">
    <property type="entry name" value="HisKA"/>
    <property type="match status" value="1"/>
</dbReference>
<dbReference type="Gene3D" id="3.30.565.10">
    <property type="entry name" value="Histidine kinase-like ATPase, C-terminal domain"/>
    <property type="match status" value="1"/>
</dbReference>
<dbReference type="EC" id="2.7.13.3" evidence="3"/>
<keyword evidence="8" id="KW-0067">ATP-binding</keyword>
<dbReference type="AlphaFoldDB" id="A0A7T1T6W2"/>
<dbReference type="GO" id="GO:0005524">
    <property type="term" value="F:ATP binding"/>
    <property type="evidence" value="ECO:0007669"/>
    <property type="project" value="UniProtKB-KW"/>
</dbReference>
<dbReference type="PANTHER" id="PTHR42878:SF7">
    <property type="entry name" value="SENSOR HISTIDINE KINASE GLRK"/>
    <property type="match status" value="1"/>
</dbReference>
<evidence type="ECO:0000256" key="2">
    <source>
        <dbReference type="ARBA" id="ARBA00004236"/>
    </source>
</evidence>
<keyword evidence="14" id="KW-1185">Reference proteome</keyword>
<dbReference type="InterPro" id="IPR003594">
    <property type="entry name" value="HATPase_dom"/>
</dbReference>
<dbReference type="CDD" id="cd00075">
    <property type="entry name" value="HATPase"/>
    <property type="match status" value="1"/>
</dbReference>
<evidence type="ECO:0000313" key="13">
    <source>
        <dbReference type="EMBL" id="QPP07483.1"/>
    </source>
</evidence>
<dbReference type="RefSeq" id="WP_197351290.1">
    <property type="nucleotide sequence ID" value="NZ_CP048882.1"/>
</dbReference>
<keyword evidence="4" id="KW-0597">Phosphoprotein</keyword>
<dbReference type="PANTHER" id="PTHR42878">
    <property type="entry name" value="TWO-COMPONENT HISTIDINE KINASE"/>
    <property type="match status" value="1"/>
</dbReference>
<dbReference type="InterPro" id="IPR003661">
    <property type="entry name" value="HisK_dim/P_dom"/>
</dbReference>
<proteinExistence type="predicted"/>
<name>A0A7T1T6W2_9ACTN</name>
<dbReference type="SMART" id="SM00387">
    <property type="entry name" value="HATPase_c"/>
    <property type="match status" value="1"/>
</dbReference>
<dbReference type="Pfam" id="PF02518">
    <property type="entry name" value="HATPase_c"/>
    <property type="match status" value="1"/>
</dbReference>
<keyword evidence="11" id="KW-1133">Transmembrane helix</keyword>
<keyword evidence="5" id="KW-0808">Transferase</keyword>
<keyword evidence="11" id="KW-0472">Membrane</keyword>
<evidence type="ECO:0000256" key="3">
    <source>
        <dbReference type="ARBA" id="ARBA00012438"/>
    </source>
</evidence>
<evidence type="ECO:0000256" key="1">
    <source>
        <dbReference type="ARBA" id="ARBA00000085"/>
    </source>
</evidence>
<dbReference type="PROSITE" id="PS50109">
    <property type="entry name" value="HIS_KIN"/>
    <property type="match status" value="1"/>
</dbReference>
<evidence type="ECO:0000256" key="10">
    <source>
        <dbReference type="ARBA" id="ARBA00039401"/>
    </source>
</evidence>
<dbReference type="GO" id="GO:0000156">
    <property type="term" value="F:phosphorelay response regulator activity"/>
    <property type="evidence" value="ECO:0007669"/>
    <property type="project" value="TreeGrafter"/>
</dbReference>
<keyword evidence="9" id="KW-0902">Two-component regulatory system</keyword>
<evidence type="ECO:0000256" key="8">
    <source>
        <dbReference type="ARBA" id="ARBA00022840"/>
    </source>
</evidence>
<dbReference type="GO" id="GO:0000155">
    <property type="term" value="F:phosphorelay sensor kinase activity"/>
    <property type="evidence" value="ECO:0007669"/>
    <property type="project" value="InterPro"/>
</dbReference>
<feature type="transmembrane region" description="Helical" evidence="11">
    <location>
        <begin position="65"/>
        <end position="91"/>
    </location>
</feature>
<dbReference type="InterPro" id="IPR005467">
    <property type="entry name" value="His_kinase_dom"/>
</dbReference>
<reference evidence="14" key="1">
    <citation type="submission" date="2020-02" db="EMBL/GenBank/DDBJ databases">
        <title>Streptomyces sp. ASO4wet.</title>
        <authorList>
            <person name="Risdian C."/>
            <person name="Landwehr W."/>
            <person name="Schupp P."/>
            <person name="Wink J."/>
        </authorList>
    </citation>
    <scope>NUCLEOTIDE SEQUENCE [LARGE SCALE GENOMIC DNA]</scope>
    <source>
        <strain evidence="14">ASO4wet</strain>
    </source>
</reference>
<dbReference type="GO" id="GO:0005886">
    <property type="term" value="C:plasma membrane"/>
    <property type="evidence" value="ECO:0007669"/>
    <property type="project" value="UniProtKB-SubCell"/>
</dbReference>
<evidence type="ECO:0000256" key="6">
    <source>
        <dbReference type="ARBA" id="ARBA00022741"/>
    </source>
</evidence>
<organism evidence="13 14">
    <name type="scientific">Streptomyces bathyalis</name>
    <dbReference type="NCBI Taxonomy" id="2710756"/>
    <lineage>
        <taxon>Bacteria</taxon>
        <taxon>Bacillati</taxon>
        <taxon>Actinomycetota</taxon>
        <taxon>Actinomycetes</taxon>
        <taxon>Kitasatosporales</taxon>
        <taxon>Streptomycetaceae</taxon>
        <taxon>Streptomyces</taxon>
    </lineage>
</organism>
<keyword evidence="7 13" id="KW-0418">Kinase</keyword>
<dbReference type="InterPro" id="IPR036097">
    <property type="entry name" value="HisK_dim/P_sf"/>
</dbReference>
<evidence type="ECO:0000256" key="5">
    <source>
        <dbReference type="ARBA" id="ARBA00022679"/>
    </source>
</evidence>
<accession>A0A7T1T6W2</accession>
<evidence type="ECO:0000256" key="7">
    <source>
        <dbReference type="ARBA" id="ARBA00022777"/>
    </source>
</evidence>
<dbReference type="GO" id="GO:0007234">
    <property type="term" value="P:osmosensory signaling via phosphorelay pathway"/>
    <property type="evidence" value="ECO:0007669"/>
    <property type="project" value="TreeGrafter"/>
</dbReference>
<evidence type="ECO:0000313" key="14">
    <source>
        <dbReference type="Proteomes" id="UP000595046"/>
    </source>
</evidence>
<dbReference type="CDD" id="cd00082">
    <property type="entry name" value="HisKA"/>
    <property type="match status" value="1"/>
</dbReference>
<dbReference type="KEGG" id="sbat:G4Z16_15050"/>
<evidence type="ECO:0000256" key="9">
    <source>
        <dbReference type="ARBA" id="ARBA00023012"/>
    </source>
</evidence>
<gene>
    <name evidence="13" type="ORF">G4Z16_15050</name>
</gene>
<keyword evidence="11" id="KW-0812">Transmembrane</keyword>
<dbReference type="InterPro" id="IPR004358">
    <property type="entry name" value="Sig_transdc_His_kin-like_C"/>
</dbReference>
<dbReference type="PRINTS" id="PR00344">
    <property type="entry name" value="BCTRLSENSOR"/>
</dbReference>
<comment type="subcellular location">
    <subcellularLocation>
        <location evidence="2">Cell membrane</location>
    </subcellularLocation>
</comment>
<feature type="domain" description="Histidine kinase" evidence="12">
    <location>
        <begin position="106"/>
        <end position="329"/>
    </location>
</feature>
<dbReference type="InterPro" id="IPR036890">
    <property type="entry name" value="HATPase_C_sf"/>
</dbReference>
<dbReference type="EMBL" id="CP048882">
    <property type="protein sequence ID" value="QPP07483.1"/>
    <property type="molecule type" value="Genomic_DNA"/>
</dbReference>
<evidence type="ECO:0000259" key="12">
    <source>
        <dbReference type="PROSITE" id="PS50109"/>
    </source>
</evidence>
<comment type="catalytic activity">
    <reaction evidence="1">
        <text>ATP + protein L-histidine = ADP + protein N-phospho-L-histidine.</text>
        <dbReference type="EC" id="2.7.13.3"/>
    </reaction>
</comment>
<dbReference type="InterPro" id="IPR050351">
    <property type="entry name" value="BphY/WalK/GraS-like"/>
</dbReference>
<protein>
    <recommendedName>
        <fullName evidence="10">Sensor-like histidine kinase SenX3</fullName>
        <ecNumber evidence="3">2.7.13.3</ecNumber>
    </recommendedName>
</protein>
<dbReference type="SUPFAM" id="SSF47384">
    <property type="entry name" value="Homodimeric domain of signal transducing histidine kinase"/>
    <property type="match status" value="1"/>
</dbReference>
<dbReference type="SMART" id="SM00388">
    <property type="entry name" value="HisKA"/>
    <property type="match status" value="1"/>
</dbReference>
<evidence type="ECO:0000256" key="11">
    <source>
        <dbReference type="SAM" id="Phobius"/>
    </source>
</evidence>
<keyword evidence="6" id="KW-0547">Nucleotide-binding</keyword>
<evidence type="ECO:0000256" key="4">
    <source>
        <dbReference type="ARBA" id="ARBA00022553"/>
    </source>
</evidence>
<dbReference type="Proteomes" id="UP000595046">
    <property type="component" value="Chromosome"/>
</dbReference>
<sequence length="332" mass="34348">MKGGRGPGPAPIPPQRSLRRLRWSLTVWFTLVLAVVLTVTVVAVSAVAAPGYASRSGGGGAELGWSLAVLGGLAVALFAPVAWILLGYVLAPVSHSLSAQESFLGTAAHDLKTPLATLGALLETARRDPDADARDDALERAARLAHRSGDTMEDLLLRARLTAGVIEASRRPVRLDLLVERVIADLAGTELAGTELAGTGPGSGTDDGGTTRLSVDLDGHSITMRATPTVALIDPALAERAASNLVHNALRHGHLPGRPARIEVTVEADGDRALITVGDEGPGLRPPVARTGLGLSVVRWCVHAHGGALLLGTGPEPGTRIRLSLPLNGCSR</sequence>
<dbReference type="SUPFAM" id="SSF55874">
    <property type="entry name" value="ATPase domain of HSP90 chaperone/DNA topoisomerase II/histidine kinase"/>
    <property type="match status" value="1"/>
</dbReference>